<protein>
    <submittedName>
        <fullName evidence="1">(northern house mosquito) hypothetical protein</fullName>
    </submittedName>
</protein>
<dbReference type="EMBL" id="HBUE01351055">
    <property type="protein sequence ID" value="CAG6603243.1"/>
    <property type="molecule type" value="Transcribed_RNA"/>
</dbReference>
<reference evidence="1" key="1">
    <citation type="submission" date="2021-05" db="EMBL/GenBank/DDBJ databases">
        <authorList>
            <person name="Alioto T."/>
            <person name="Alioto T."/>
            <person name="Gomez Garrido J."/>
        </authorList>
    </citation>
    <scope>NUCLEOTIDE SEQUENCE</scope>
</reference>
<dbReference type="EMBL" id="HBUE01243954">
    <property type="protein sequence ID" value="CAG6550949.1"/>
    <property type="molecule type" value="Transcribed_RNA"/>
</dbReference>
<organism evidence="1">
    <name type="scientific">Culex pipiens</name>
    <name type="common">House mosquito</name>
    <dbReference type="NCBI Taxonomy" id="7175"/>
    <lineage>
        <taxon>Eukaryota</taxon>
        <taxon>Metazoa</taxon>
        <taxon>Ecdysozoa</taxon>
        <taxon>Arthropoda</taxon>
        <taxon>Hexapoda</taxon>
        <taxon>Insecta</taxon>
        <taxon>Pterygota</taxon>
        <taxon>Neoptera</taxon>
        <taxon>Endopterygota</taxon>
        <taxon>Diptera</taxon>
        <taxon>Nematocera</taxon>
        <taxon>Culicoidea</taxon>
        <taxon>Culicidae</taxon>
        <taxon>Culicinae</taxon>
        <taxon>Culicini</taxon>
        <taxon>Culex</taxon>
        <taxon>Culex</taxon>
    </lineage>
</organism>
<accession>A0A8D8LAS2</accession>
<evidence type="ECO:0000313" key="1">
    <source>
        <dbReference type="EMBL" id="CAG6603243.1"/>
    </source>
</evidence>
<proteinExistence type="predicted"/>
<sequence length="142" mass="16058">MNFSTWLRMVSIPCRLTKQSDNRCFAAAIMHTLTHHWTSLPPKTKRGKRKQHGVSDTDFPVALVLSYATQVRPGQILPTRSYHPNAIDLPPTTTSACTQNFQKFAPRLANFCRNSKFPKNLAWGTPQTRVQLGQFSRALNCS</sequence>
<dbReference type="AlphaFoldDB" id="A0A8D8LAS2"/>
<name>A0A8D8LAS2_CULPI</name>